<dbReference type="GeneID" id="20206529"/>
<reference evidence="2 4" key="2">
    <citation type="journal article" date="2013" name="Nature">
        <title>Insights into bilaterian evolution from three spiralian genomes.</title>
        <authorList>
            <person name="Simakov O."/>
            <person name="Marletaz F."/>
            <person name="Cho S.J."/>
            <person name="Edsinger-Gonzales E."/>
            <person name="Havlak P."/>
            <person name="Hellsten U."/>
            <person name="Kuo D.H."/>
            <person name="Larsson T."/>
            <person name="Lv J."/>
            <person name="Arendt D."/>
            <person name="Savage R."/>
            <person name="Osoegawa K."/>
            <person name="de Jong P."/>
            <person name="Grimwood J."/>
            <person name="Chapman J.A."/>
            <person name="Shapiro H."/>
            <person name="Aerts A."/>
            <person name="Otillar R.P."/>
            <person name="Terry A.Y."/>
            <person name="Boore J.L."/>
            <person name="Grigoriev I.V."/>
            <person name="Lindberg D.R."/>
            <person name="Seaver E.C."/>
            <person name="Weisblat D.A."/>
            <person name="Putnam N.H."/>
            <person name="Rokhsar D.S."/>
        </authorList>
    </citation>
    <scope>NUCLEOTIDE SEQUENCE</scope>
</reference>
<dbReference type="Gene3D" id="2.60.40.10">
    <property type="entry name" value="Immunoglobulins"/>
    <property type="match status" value="1"/>
</dbReference>
<dbReference type="OrthoDB" id="5346094at2759"/>
<evidence type="ECO:0000313" key="2">
    <source>
        <dbReference type="EMBL" id="ESN97511.1"/>
    </source>
</evidence>
<protein>
    <recommendedName>
        <fullName evidence="5">IPT/TIG domain-containing protein</fullName>
    </recommendedName>
</protein>
<accession>T1FCI0</accession>
<gene>
    <name evidence="3" type="primary">20206529</name>
    <name evidence="2" type="ORF">HELRODRAFT_177940</name>
</gene>
<dbReference type="RefSeq" id="XP_009024340.1">
    <property type="nucleotide sequence ID" value="XM_009026092.1"/>
</dbReference>
<keyword evidence="1" id="KW-0732">Signal</keyword>
<dbReference type="EMBL" id="KB097336">
    <property type="protein sequence ID" value="ESN97511.1"/>
    <property type="molecule type" value="Genomic_DNA"/>
</dbReference>
<keyword evidence="4" id="KW-1185">Reference proteome</keyword>
<feature type="chain" id="PRO_5010980466" description="IPT/TIG domain-containing protein" evidence="1">
    <location>
        <begin position="21"/>
        <end position="124"/>
    </location>
</feature>
<dbReference type="KEGG" id="hro:HELRODRAFT_177940"/>
<dbReference type="InterPro" id="IPR014756">
    <property type="entry name" value="Ig_E-set"/>
</dbReference>
<reference evidence="3" key="3">
    <citation type="submission" date="2015-06" db="UniProtKB">
        <authorList>
            <consortium name="EnsemblMetazoa"/>
        </authorList>
    </citation>
    <scope>IDENTIFICATION</scope>
</reference>
<dbReference type="GO" id="GO:0003700">
    <property type="term" value="F:DNA-binding transcription factor activity"/>
    <property type="evidence" value="ECO:0007669"/>
    <property type="project" value="InterPro"/>
</dbReference>
<dbReference type="CTD" id="20206529"/>
<proteinExistence type="predicted"/>
<dbReference type="EMBL" id="AMQM01006252">
    <property type="status" value="NOT_ANNOTATED_CDS"/>
    <property type="molecule type" value="Genomic_DNA"/>
</dbReference>
<evidence type="ECO:0000313" key="4">
    <source>
        <dbReference type="Proteomes" id="UP000015101"/>
    </source>
</evidence>
<name>T1FCI0_HELRO</name>
<dbReference type="EnsemblMetazoa" id="HelroT177940">
    <property type="protein sequence ID" value="HelroP177940"/>
    <property type="gene ID" value="HelroG177940"/>
</dbReference>
<dbReference type="HOGENOM" id="CLU_2006374_0_0_1"/>
<dbReference type="InterPro" id="IPR013783">
    <property type="entry name" value="Ig-like_fold"/>
</dbReference>
<dbReference type="PANTHER" id="PTHR12533:SF7">
    <property type="entry name" value="NFAT NUCLEAR FACTOR, ISOFORM B"/>
    <property type="match status" value="1"/>
</dbReference>
<dbReference type="PANTHER" id="PTHR12533">
    <property type="entry name" value="NFAT"/>
    <property type="match status" value="1"/>
</dbReference>
<dbReference type="InterPro" id="IPR008366">
    <property type="entry name" value="NFAT"/>
</dbReference>
<dbReference type="AlphaFoldDB" id="T1FCI0"/>
<evidence type="ECO:0008006" key="5">
    <source>
        <dbReference type="Google" id="ProtNLM"/>
    </source>
</evidence>
<sequence>MTVAVVVVVVVVAVGMGVYCAQPTGIPEISKKSLTQCSVKGGEEMFIIGKNFLKGTTFLKSRPAKVKRLKVNYTLQKFRRLNEYVLNNASHTKHVIGGIFLSYSNPVTAKQHQATLTIRPSRRM</sequence>
<evidence type="ECO:0000313" key="3">
    <source>
        <dbReference type="EnsemblMetazoa" id="HelroP177940"/>
    </source>
</evidence>
<reference evidence="4" key="1">
    <citation type="submission" date="2012-12" db="EMBL/GenBank/DDBJ databases">
        <authorList>
            <person name="Hellsten U."/>
            <person name="Grimwood J."/>
            <person name="Chapman J.A."/>
            <person name="Shapiro H."/>
            <person name="Aerts A."/>
            <person name="Otillar R.P."/>
            <person name="Terry A.Y."/>
            <person name="Boore J.L."/>
            <person name="Simakov O."/>
            <person name="Marletaz F."/>
            <person name="Cho S.-J."/>
            <person name="Edsinger-Gonzales E."/>
            <person name="Havlak P."/>
            <person name="Kuo D.-H."/>
            <person name="Larsson T."/>
            <person name="Lv J."/>
            <person name="Arendt D."/>
            <person name="Savage R."/>
            <person name="Osoegawa K."/>
            <person name="de Jong P."/>
            <person name="Lindberg D.R."/>
            <person name="Seaver E.C."/>
            <person name="Weisblat D.A."/>
            <person name="Putnam N.H."/>
            <person name="Grigoriev I.V."/>
            <person name="Rokhsar D.S."/>
        </authorList>
    </citation>
    <scope>NUCLEOTIDE SEQUENCE</scope>
</reference>
<dbReference type="SUPFAM" id="SSF81296">
    <property type="entry name" value="E set domains"/>
    <property type="match status" value="1"/>
</dbReference>
<feature type="signal peptide" evidence="1">
    <location>
        <begin position="1"/>
        <end position="20"/>
    </location>
</feature>
<dbReference type="InParanoid" id="T1FCI0"/>
<dbReference type="EMBL" id="AMQM01006251">
    <property type="status" value="NOT_ANNOTATED_CDS"/>
    <property type="molecule type" value="Genomic_DNA"/>
</dbReference>
<evidence type="ECO:0000256" key="1">
    <source>
        <dbReference type="SAM" id="SignalP"/>
    </source>
</evidence>
<organism evidence="3 4">
    <name type="scientific">Helobdella robusta</name>
    <name type="common">Californian leech</name>
    <dbReference type="NCBI Taxonomy" id="6412"/>
    <lineage>
        <taxon>Eukaryota</taxon>
        <taxon>Metazoa</taxon>
        <taxon>Spiralia</taxon>
        <taxon>Lophotrochozoa</taxon>
        <taxon>Annelida</taxon>
        <taxon>Clitellata</taxon>
        <taxon>Hirudinea</taxon>
        <taxon>Rhynchobdellida</taxon>
        <taxon>Glossiphoniidae</taxon>
        <taxon>Helobdella</taxon>
    </lineage>
</organism>
<dbReference type="Proteomes" id="UP000015101">
    <property type="component" value="Unassembled WGS sequence"/>
</dbReference>